<gene>
    <name evidence="6" type="ORF">SAMN05443432_10133</name>
</gene>
<keyword evidence="4 6" id="KW-0067">ATP-binding</keyword>
<dbReference type="AlphaFoldDB" id="A0A1M6ZFQ2"/>
<evidence type="ECO:0000313" key="6">
    <source>
        <dbReference type="EMBL" id="SHL29199.1"/>
    </source>
</evidence>
<dbReference type="Gene3D" id="3.40.50.300">
    <property type="entry name" value="P-loop containing nucleotide triphosphate hydrolases"/>
    <property type="match status" value="1"/>
</dbReference>
<dbReference type="Pfam" id="PF00005">
    <property type="entry name" value="ABC_tran"/>
    <property type="match status" value="1"/>
</dbReference>
<keyword evidence="3" id="KW-0547">Nucleotide-binding</keyword>
<dbReference type="InterPro" id="IPR027417">
    <property type="entry name" value="P-loop_NTPase"/>
</dbReference>
<keyword evidence="7" id="KW-1185">Reference proteome</keyword>
<dbReference type="GO" id="GO:0005524">
    <property type="term" value="F:ATP binding"/>
    <property type="evidence" value="ECO:0007669"/>
    <property type="project" value="UniProtKB-KW"/>
</dbReference>
<evidence type="ECO:0000256" key="4">
    <source>
        <dbReference type="ARBA" id="ARBA00022840"/>
    </source>
</evidence>
<dbReference type="PROSITE" id="PS50893">
    <property type="entry name" value="ABC_TRANSPORTER_2"/>
    <property type="match status" value="1"/>
</dbReference>
<keyword evidence="2" id="KW-0813">Transport</keyword>
<dbReference type="PANTHER" id="PTHR43553:SF24">
    <property type="entry name" value="ENERGY-COUPLING FACTOR TRANSPORTER ATP-BINDING PROTEIN ECFA1"/>
    <property type="match status" value="1"/>
</dbReference>
<evidence type="ECO:0000256" key="1">
    <source>
        <dbReference type="ARBA" id="ARBA00005417"/>
    </source>
</evidence>
<dbReference type="InterPro" id="IPR015856">
    <property type="entry name" value="ABC_transpr_CbiO/EcfA_su"/>
</dbReference>
<dbReference type="InterPro" id="IPR003593">
    <property type="entry name" value="AAA+_ATPase"/>
</dbReference>
<evidence type="ECO:0000256" key="2">
    <source>
        <dbReference type="ARBA" id="ARBA00022448"/>
    </source>
</evidence>
<dbReference type="SMART" id="SM00382">
    <property type="entry name" value="AAA"/>
    <property type="match status" value="1"/>
</dbReference>
<dbReference type="RefSeq" id="WP_394852300.1">
    <property type="nucleotide sequence ID" value="NZ_FRCB01000001.1"/>
</dbReference>
<evidence type="ECO:0000256" key="3">
    <source>
        <dbReference type="ARBA" id="ARBA00022741"/>
    </source>
</evidence>
<dbReference type="InterPro" id="IPR050095">
    <property type="entry name" value="ECF_ABC_transporter_ATP-bd"/>
</dbReference>
<proteinExistence type="inferred from homology"/>
<name>A0A1M6ZFQ2_9RHOB</name>
<evidence type="ECO:0000313" key="7">
    <source>
        <dbReference type="Proteomes" id="UP000322545"/>
    </source>
</evidence>
<organism evidence="6 7">
    <name type="scientific">Roseovarius litoreus</name>
    <dbReference type="NCBI Taxonomy" id="1155722"/>
    <lineage>
        <taxon>Bacteria</taxon>
        <taxon>Pseudomonadati</taxon>
        <taxon>Pseudomonadota</taxon>
        <taxon>Alphaproteobacteria</taxon>
        <taxon>Rhodobacterales</taxon>
        <taxon>Roseobacteraceae</taxon>
        <taxon>Roseovarius</taxon>
    </lineage>
</organism>
<dbReference type="PANTHER" id="PTHR43553">
    <property type="entry name" value="HEAVY METAL TRANSPORTER"/>
    <property type="match status" value="1"/>
</dbReference>
<dbReference type="EMBL" id="FRCB01000001">
    <property type="protein sequence ID" value="SHL29199.1"/>
    <property type="molecule type" value="Genomic_DNA"/>
</dbReference>
<sequence>MTPDSTAMGPVRLTGVSHGFGARTVLRDLSLTLSERRIGIVGRNGSGKTTLSRLIAGLIAPDAGQVTVAGVDVARDRKAAIRTVGILFQNPDHQIIFPTVEEELAFGLRQLGHDKTAARAEAHAMLARFGRADWSERPVATLSQGQRHLVCLMSVLAMAPRVIVLDEPFAGLDLPTTRALRRYLDAVPAQVIHVSHDISALSGYDRAIWLEGGGVAADGPAEATLAAYLKAMEALGDADADL</sequence>
<protein>
    <submittedName>
        <fullName evidence="6">Biotin transport system ATP-binding protein</fullName>
    </submittedName>
</protein>
<dbReference type="Proteomes" id="UP000322545">
    <property type="component" value="Unassembled WGS sequence"/>
</dbReference>
<reference evidence="6 7" key="1">
    <citation type="submission" date="2016-11" db="EMBL/GenBank/DDBJ databases">
        <authorList>
            <person name="Varghese N."/>
            <person name="Submissions S."/>
        </authorList>
    </citation>
    <scope>NUCLEOTIDE SEQUENCE [LARGE SCALE GENOMIC DNA]</scope>
    <source>
        <strain evidence="6 7">DSM 28249</strain>
    </source>
</reference>
<accession>A0A1M6ZFQ2</accession>
<evidence type="ECO:0000259" key="5">
    <source>
        <dbReference type="PROSITE" id="PS50893"/>
    </source>
</evidence>
<dbReference type="SUPFAM" id="SSF52540">
    <property type="entry name" value="P-loop containing nucleoside triphosphate hydrolases"/>
    <property type="match status" value="1"/>
</dbReference>
<dbReference type="GO" id="GO:0042626">
    <property type="term" value="F:ATPase-coupled transmembrane transporter activity"/>
    <property type="evidence" value="ECO:0007669"/>
    <property type="project" value="TreeGrafter"/>
</dbReference>
<feature type="domain" description="ABC transporter" evidence="5">
    <location>
        <begin position="11"/>
        <end position="237"/>
    </location>
</feature>
<comment type="similarity">
    <text evidence="1">Belongs to the ABC transporter superfamily.</text>
</comment>
<dbReference type="GO" id="GO:0043190">
    <property type="term" value="C:ATP-binding cassette (ABC) transporter complex"/>
    <property type="evidence" value="ECO:0007669"/>
    <property type="project" value="TreeGrafter"/>
</dbReference>
<dbReference type="InterPro" id="IPR003439">
    <property type="entry name" value="ABC_transporter-like_ATP-bd"/>
</dbReference>
<dbReference type="CDD" id="cd03225">
    <property type="entry name" value="ABC_cobalt_CbiO_domain1"/>
    <property type="match status" value="1"/>
</dbReference>
<dbReference type="GO" id="GO:0016887">
    <property type="term" value="F:ATP hydrolysis activity"/>
    <property type="evidence" value="ECO:0007669"/>
    <property type="project" value="InterPro"/>
</dbReference>